<comment type="subcellular location">
    <subcellularLocation>
        <location evidence="1">Cytoplasm</location>
    </subcellularLocation>
</comment>
<feature type="domain" description="DOCKER" evidence="11">
    <location>
        <begin position="1317"/>
        <end position="1737"/>
    </location>
</feature>
<dbReference type="InterPro" id="IPR027007">
    <property type="entry name" value="C2_DOCK-type_domain"/>
</dbReference>
<dbReference type="Gene3D" id="1.25.40.410">
    <property type="match status" value="1"/>
</dbReference>
<dbReference type="Pfam" id="PF14429">
    <property type="entry name" value="DOCK-C2"/>
    <property type="match status" value="1"/>
</dbReference>
<dbReference type="Proteomes" id="UP000242188">
    <property type="component" value="Unassembled WGS sequence"/>
</dbReference>
<dbReference type="PROSITE" id="PS51651">
    <property type="entry name" value="DOCKER"/>
    <property type="match status" value="1"/>
</dbReference>
<dbReference type="CDD" id="cd11872">
    <property type="entry name" value="SH3_DOCK_AB"/>
    <property type="match status" value="1"/>
</dbReference>
<dbReference type="EMBL" id="NEDP02005216">
    <property type="protein sequence ID" value="OWF42837.1"/>
    <property type="molecule type" value="Genomic_DNA"/>
</dbReference>
<dbReference type="Gene3D" id="2.30.30.40">
    <property type="entry name" value="SH3 Domains"/>
    <property type="match status" value="1"/>
</dbReference>
<name>A0A210Q274_MIZYE</name>
<dbReference type="Gene3D" id="1.20.58.740">
    <property type="match status" value="1"/>
</dbReference>
<feature type="compositionally biased region" description="Polar residues" evidence="8">
    <location>
        <begin position="1733"/>
        <end position="1751"/>
    </location>
</feature>
<evidence type="ECO:0000256" key="4">
    <source>
        <dbReference type="ARBA" id="ARBA00022553"/>
    </source>
</evidence>
<keyword evidence="2 6" id="KW-0728">SH3 domain</keyword>
<feature type="compositionally biased region" description="Basic and acidic residues" evidence="8">
    <location>
        <begin position="1890"/>
        <end position="1899"/>
    </location>
</feature>
<dbReference type="InterPro" id="IPR046770">
    <property type="entry name" value="DOCKER_Lobe_B"/>
</dbReference>
<evidence type="ECO:0000256" key="5">
    <source>
        <dbReference type="ARBA" id="ARBA00022658"/>
    </source>
</evidence>
<organism evidence="12 13">
    <name type="scientific">Mizuhopecten yessoensis</name>
    <name type="common">Japanese scallop</name>
    <name type="synonym">Patinopecten yessoensis</name>
    <dbReference type="NCBI Taxonomy" id="6573"/>
    <lineage>
        <taxon>Eukaryota</taxon>
        <taxon>Metazoa</taxon>
        <taxon>Spiralia</taxon>
        <taxon>Lophotrochozoa</taxon>
        <taxon>Mollusca</taxon>
        <taxon>Bivalvia</taxon>
        <taxon>Autobranchia</taxon>
        <taxon>Pteriomorphia</taxon>
        <taxon>Pectinida</taxon>
        <taxon>Pectinoidea</taxon>
        <taxon>Pectinidae</taxon>
        <taxon>Mizuhopecten</taxon>
    </lineage>
</organism>
<dbReference type="InterPro" id="IPR016024">
    <property type="entry name" value="ARM-type_fold"/>
</dbReference>
<evidence type="ECO:0000259" key="10">
    <source>
        <dbReference type="PROSITE" id="PS51650"/>
    </source>
</evidence>
<evidence type="ECO:0000256" key="2">
    <source>
        <dbReference type="ARBA" id="ARBA00022443"/>
    </source>
</evidence>
<comment type="similarity">
    <text evidence="7">Belongs to the DOCK family.</text>
</comment>
<keyword evidence="5" id="KW-0344">Guanine-nucleotide releasing factor</keyword>
<dbReference type="InterPro" id="IPR046769">
    <property type="entry name" value="DOCKER_Lobe_A"/>
</dbReference>
<dbReference type="Pfam" id="PF07653">
    <property type="entry name" value="SH3_2"/>
    <property type="match status" value="1"/>
</dbReference>
<dbReference type="GO" id="GO:0031267">
    <property type="term" value="F:small GTPase binding"/>
    <property type="evidence" value="ECO:0007669"/>
    <property type="project" value="TreeGrafter"/>
</dbReference>
<feature type="region of interest" description="Disordered" evidence="8">
    <location>
        <begin position="1760"/>
        <end position="1779"/>
    </location>
</feature>
<dbReference type="InterPro" id="IPR043161">
    <property type="entry name" value="DOCK_C_lobe_A"/>
</dbReference>
<dbReference type="STRING" id="6573.A0A210Q274"/>
<evidence type="ECO:0000256" key="6">
    <source>
        <dbReference type="PROSITE-ProRule" id="PRU00192"/>
    </source>
</evidence>
<dbReference type="SUPFAM" id="SSF49562">
    <property type="entry name" value="C2 domain (Calcium/lipid-binding domain, CaLB)"/>
    <property type="match status" value="1"/>
</dbReference>
<dbReference type="GO" id="GO:0007264">
    <property type="term" value="P:small GTPase-mediated signal transduction"/>
    <property type="evidence" value="ECO:0007669"/>
    <property type="project" value="InterPro"/>
</dbReference>
<feature type="compositionally biased region" description="Polar residues" evidence="8">
    <location>
        <begin position="1808"/>
        <end position="1822"/>
    </location>
</feature>
<sequence length="2052" mass="234221">MAEHSWRPSRKKYGVAIFNFAGDVKNGLRLKIGETVHILEEYGTGAKGWFRGVSLHQKGPKGIFPAALIHIKECRVDNEGPRETITPMEDPMVKEVTYVLREWYTMWKSLFIKWGQSNITVQEIRNAMLHLLSLRCKLISAALSHEQAKELRQEIATLIDWGDGKLGMDLVPRVEGEQVDPDQYSVTGLYRLHAKSASNTTSNMPKKRSSNEATGMRGEGLYHLLINFRSSQCAIMEESVLYLSVYNARERKFISEQFEVCVNKNGLAQDTDKLDNGYYGLFTDLSSEDLNKTLFIVIKIYRCGKMLATTQQKGAGRTYRRPFGVGILKVEEVRHMSSTEKEYETMMKVTSCVDSENSFPDQHENLIKKALQEKQGNRLGASFKEDRLNLGVTFSFKMFQGDLQAIKTEEAILFSKGVTLIPKLSFTDLIINPGQMRNDIYLTLVSGEYERGKKKSEKNVEIVVTAFDSKGVEIKNCMSFGCGEKPQTNFYSTIYYHDNSPQWNETVRLSVPMEMLPKSRIRFDIYHCSTRGKENKKLVGFAFLCVTDDKDIVIQDGSHDLCIFQCEEISKVVFKKYCGLPFLYDDMGDVRMSVFPSNTPYKRSAREKLTVKTQLCSTKYTQTSDLLGLLQWKLPANQQRLPAILDQLSKMEGVEIMKFLPDVLDSLFAIMTDGCDNENTNTSKVFQVLVYVLNLLKDSRFVTFLPVLENYLSDQFSSPEVHRDMLKCFAEGIHSYCDGGLFTVSLCLKVLEQILRFVVRSRELQLSLGGGDEMEFKRNLQDLFAKMGELVSRNNDRTKISQMALLSNLHRAYGPLRSVLTLREMADLVVLVITRMPKSKELPEDVQRNKLDFIQETVNSELFEADESRGIILPLCLSQIKYCMIEKFMLPQVTSILGDILNNVFHMKQKRCMQQDMKTMVLSVFEVILQTVLALTEKSLLSLHHQLSNPEKLDTEPKSPSPRKRMFIGRNSSNLNDKQRPEKYSDYRPKTEFEPVKWKKLEINHMVPMCQDVSSAIAPSSSLASTLSAEKLAKVSGELISCLVDMLRLMDEDHYEAVMKMFPEQPPLKDFLLRVFLTFQELIKPEVFPQHWTVMRLVTNNVIFTAVEYFSQALTKHFLHSEDFDLSLWQHYFNLSVAFITQPSLQLEKYSEAKRKKTKERYNDMRVPMGYQIQTLWEKLGNNQRHFIPSLIGPFLEVTLVPEHELRSATLPIFYDMMKCEQRVNRNFLLVENEMIEKLDIFITTCSKGDNQYKELFKAILLDKVQADPTLQENGSEFILSVTSLLERLLDYRNVYDGEDNGDRRMQSTFNILNFYKDNSNRQEMYMRYIKKLYDLHLSAKNFVEAGLTLQLYAKLLNWTDNIKQGEMGYHPQPEWERKEGMYQKVIECFDKGKVWEFGIPLCKELAKFYEDRLEYRKLSQILQKQAAFFSKILDGVEVAEDGQKKFYPRQKPTFFRVAYYGRNFPPFVRNKAFVYRGHECLKLQDIINQLTQEFPTANIMKKNTNPTEEMKEGETLIIQICGVKPVAEERPEFRNRPDAAKEIKQFYNANDVDTFQFDKSFYRGEMDKNNEFKSLCTERVLMKTSYKFPGILQWYEVVSMETVTLNPLRTAIEAVEAACRELTIVIGDCHHNPNDDNIKHLSMLLNGMISANVMGGIPKYQEAFFSNDFAIEHPEETFLCPELKRCIKDQIRLLDQGLKQMRMAGHKDLAAMVNSLADILKGIKQSVEDKGSQTSLNRRSDSGNASLSGNGVQYIHRASTPSSINSSGSNRSSECSVSIDTLSHEDIYTDPELVPHMHAPRHGSDPNIKQTTNRPISTLSIRQEGDYLYPEGPPTPCAKEPTRREVYVTPLSPAIPVQGRHHSYGDSPPPSPSPSMMSSVSTPALPPRRLSESGKDEDPPSLPRKKSFPSDHPSLPPKTTGGISGRTGISRSGPPLPPRLPTTSPKSPTVMGSATSLSRSTSNVSANNKDGANPTGPRSNSSANAEYKQLEVLSNDPPPIPQRHSQRIESPPQVSPRTSMMLFDTVWLCYPHFTTPPVPVTYELRPLLFGS</sequence>
<feature type="domain" description="SH3" evidence="9">
    <location>
        <begin position="9"/>
        <end position="74"/>
    </location>
</feature>
<dbReference type="InterPro" id="IPR046773">
    <property type="entry name" value="DOCKER_Lobe_C"/>
</dbReference>
<dbReference type="GO" id="GO:0005886">
    <property type="term" value="C:plasma membrane"/>
    <property type="evidence" value="ECO:0007669"/>
    <property type="project" value="TreeGrafter"/>
</dbReference>
<dbReference type="PROSITE" id="PS51650">
    <property type="entry name" value="C2_DOCK"/>
    <property type="match status" value="1"/>
</dbReference>
<dbReference type="Gene3D" id="1.20.1270.350">
    <property type="entry name" value="Dedicator of cytokinesis N-terminal subdomain"/>
    <property type="match status" value="1"/>
</dbReference>
<accession>A0A210Q274</accession>
<dbReference type="PROSITE" id="PS50002">
    <property type="entry name" value="SH3"/>
    <property type="match status" value="1"/>
</dbReference>
<dbReference type="OrthoDB" id="18896at2759"/>
<dbReference type="FunFam" id="1.25.40.410:FF:000003">
    <property type="entry name" value="Dedicator of cytokinesis protein 4"/>
    <property type="match status" value="1"/>
</dbReference>
<feature type="region of interest" description="Disordered" evidence="8">
    <location>
        <begin position="949"/>
        <end position="985"/>
    </location>
</feature>
<evidence type="ECO:0000256" key="7">
    <source>
        <dbReference type="PROSITE-ProRule" id="PRU00983"/>
    </source>
</evidence>
<evidence type="ECO:0000313" key="12">
    <source>
        <dbReference type="EMBL" id="OWF42837.1"/>
    </source>
</evidence>
<dbReference type="InterPro" id="IPR026791">
    <property type="entry name" value="DOCK"/>
</dbReference>
<dbReference type="InterPro" id="IPR043162">
    <property type="entry name" value="DOCK_C_lobe_C"/>
</dbReference>
<evidence type="ECO:0000256" key="3">
    <source>
        <dbReference type="ARBA" id="ARBA00022490"/>
    </source>
</evidence>
<dbReference type="InterPro" id="IPR056372">
    <property type="entry name" value="TPR_DOCK"/>
</dbReference>
<dbReference type="Pfam" id="PF20422">
    <property type="entry name" value="DHR-2_Lobe_B"/>
    <property type="match status" value="1"/>
</dbReference>
<dbReference type="Gene3D" id="2.60.40.150">
    <property type="entry name" value="C2 domain"/>
    <property type="match status" value="1"/>
</dbReference>
<dbReference type="InterPro" id="IPR027357">
    <property type="entry name" value="DOCKER_dom"/>
</dbReference>
<feature type="region of interest" description="Disordered" evidence="8">
    <location>
        <begin position="1728"/>
        <end position="1751"/>
    </location>
</feature>
<dbReference type="GO" id="GO:0005085">
    <property type="term" value="F:guanyl-nucleotide exchange factor activity"/>
    <property type="evidence" value="ECO:0007669"/>
    <property type="project" value="UniProtKB-KW"/>
</dbReference>
<comment type="caution">
    <text evidence="12">The sequence shown here is derived from an EMBL/GenBank/DDBJ whole genome shotgun (WGS) entry which is preliminary data.</text>
</comment>
<protein>
    <submittedName>
        <fullName evidence="12">Dedicator of cytokinesis protein 3</fullName>
    </submittedName>
</protein>
<dbReference type="InterPro" id="IPR036028">
    <property type="entry name" value="SH3-like_dom_sf"/>
</dbReference>
<dbReference type="InterPro" id="IPR001452">
    <property type="entry name" value="SH3_domain"/>
</dbReference>
<dbReference type="Pfam" id="PF16172">
    <property type="entry name" value="DOCK_N"/>
    <property type="match status" value="1"/>
</dbReference>
<dbReference type="PANTHER" id="PTHR45653:SF12">
    <property type="entry name" value="SPONGE, ISOFORM E"/>
    <property type="match status" value="1"/>
</dbReference>
<proteinExistence type="inferred from homology"/>
<feature type="compositionally biased region" description="Polar residues" evidence="8">
    <location>
        <begin position="1951"/>
        <end position="1985"/>
    </location>
</feature>
<dbReference type="Pfam" id="PF06920">
    <property type="entry name" value="DHR-2_Lobe_A"/>
    <property type="match status" value="1"/>
</dbReference>
<dbReference type="Pfam" id="PF20421">
    <property type="entry name" value="DHR-2_Lobe_C"/>
    <property type="match status" value="1"/>
</dbReference>
<dbReference type="SMART" id="SM00326">
    <property type="entry name" value="SH3"/>
    <property type="match status" value="1"/>
</dbReference>
<feature type="region of interest" description="Disordered" evidence="8">
    <location>
        <begin position="1795"/>
        <end position="1842"/>
    </location>
</feature>
<dbReference type="SUPFAM" id="SSF48371">
    <property type="entry name" value="ARM repeat"/>
    <property type="match status" value="1"/>
</dbReference>
<dbReference type="InterPro" id="IPR042455">
    <property type="entry name" value="DOCK_N_sub1"/>
</dbReference>
<evidence type="ECO:0000259" key="11">
    <source>
        <dbReference type="PROSITE" id="PS51651"/>
    </source>
</evidence>
<evidence type="ECO:0000256" key="8">
    <source>
        <dbReference type="SAM" id="MobiDB-lite"/>
    </source>
</evidence>
<evidence type="ECO:0000313" key="13">
    <source>
        <dbReference type="Proteomes" id="UP000242188"/>
    </source>
</evidence>
<keyword evidence="4" id="KW-0597">Phosphoprotein</keyword>
<gene>
    <name evidence="12" type="ORF">KP79_PYT11804</name>
</gene>
<dbReference type="SUPFAM" id="SSF50044">
    <property type="entry name" value="SH3-domain"/>
    <property type="match status" value="1"/>
</dbReference>
<dbReference type="InterPro" id="IPR032376">
    <property type="entry name" value="DOCK_N"/>
</dbReference>
<dbReference type="GO" id="GO:0005737">
    <property type="term" value="C:cytoplasm"/>
    <property type="evidence" value="ECO:0007669"/>
    <property type="project" value="UniProtKB-SubCell"/>
</dbReference>
<evidence type="ECO:0000256" key="1">
    <source>
        <dbReference type="ARBA" id="ARBA00004496"/>
    </source>
</evidence>
<evidence type="ECO:0000259" key="9">
    <source>
        <dbReference type="PROSITE" id="PS50002"/>
    </source>
</evidence>
<keyword evidence="13" id="KW-1185">Reference proteome</keyword>
<feature type="region of interest" description="Disordered" evidence="8">
    <location>
        <begin position="1855"/>
        <end position="2017"/>
    </location>
</feature>
<keyword evidence="3" id="KW-0963">Cytoplasm</keyword>
<feature type="domain" description="C2 DOCK-type" evidence="10">
    <location>
        <begin position="437"/>
        <end position="616"/>
    </location>
</feature>
<dbReference type="Pfam" id="PF23554">
    <property type="entry name" value="TPR_DOCK"/>
    <property type="match status" value="1"/>
</dbReference>
<dbReference type="PANTHER" id="PTHR45653">
    <property type="entry name" value="DEDICATOR OF CYTOKINESIS"/>
    <property type="match status" value="1"/>
</dbReference>
<reference evidence="12 13" key="1">
    <citation type="journal article" date="2017" name="Nat. Ecol. Evol.">
        <title>Scallop genome provides insights into evolution of bilaterian karyotype and development.</title>
        <authorList>
            <person name="Wang S."/>
            <person name="Zhang J."/>
            <person name="Jiao W."/>
            <person name="Li J."/>
            <person name="Xun X."/>
            <person name="Sun Y."/>
            <person name="Guo X."/>
            <person name="Huan P."/>
            <person name="Dong B."/>
            <person name="Zhang L."/>
            <person name="Hu X."/>
            <person name="Sun X."/>
            <person name="Wang J."/>
            <person name="Zhao C."/>
            <person name="Wang Y."/>
            <person name="Wang D."/>
            <person name="Huang X."/>
            <person name="Wang R."/>
            <person name="Lv J."/>
            <person name="Li Y."/>
            <person name="Zhang Z."/>
            <person name="Liu B."/>
            <person name="Lu W."/>
            <person name="Hui Y."/>
            <person name="Liang J."/>
            <person name="Zhou Z."/>
            <person name="Hou R."/>
            <person name="Li X."/>
            <person name="Liu Y."/>
            <person name="Li H."/>
            <person name="Ning X."/>
            <person name="Lin Y."/>
            <person name="Zhao L."/>
            <person name="Xing Q."/>
            <person name="Dou J."/>
            <person name="Li Y."/>
            <person name="Mao J."/>
            <person name="Guo H."/>
            <person name="Dou H."/>
            <person name="Li T."/>
            <person name="Mu C."/>
            <person name="Jiang W."/>
            <person name="Fu Q."/>
            <person name="Fu X."/>
            <person name="Miao Y."/>
            <person name="Liu J."/>
            <person name="Yu Q."/>
            <person name="Li R."/>
            <person name="Liao H."/>
            <person name="Li X."/>
            <person name="Kong Y."/>
            <person name="Jiang Z."/>
            <person name="Chourrout D."/>
            <person name="Li R."/>
            <person name="Bao Z."/>
        </authorList>
    </citation>
    <scope>NUCLEOTIDE SEQUENCE [LARGE SCALE GENOMIC DNA]</scope>
    <source>
        <strain evidence="12 13">PY_sf001</strain>
    </source>
</reference>
<dbReference type="InterPro" id="IPR035892">
    <property type="entry name" value="C2_domain_sf"/>
</dbReference>